<feature type="domain" description="Carboxylesterase type B" evidence="6">
    <location>
        <begin position="27"/>
        <end position="592"/>
    </location>
</feature>
<dbReference type="PANTHER" id="PTHR43903">
    <property type="entry name" value="NEUROLIGIN"/>
    <property type="match status" value="1"/>
</dbReference>
<dbReference type="InterPro" id="IPR002018">
    <property type="entry name" value="CarbesteraseB"/>
</dbReference>
<dbReference type="SUPFAM" id="SSF53474">
    <property type="entry name" value="alpha/beta-Hydrolases"/>
    <property type="match status" value="1"/>
</dbReference>
<dbReference type="OrthoDB" id="3200163at2759"/>
<dbReference type="InterPro" id="IPR051093">
    <property type="entry name" value="Neuroligin/BSAL"/>
</dbReference>
<dbReference type="Gene3D" id="3.40.50.1820">
    <property type="entry name" value="alpha/beta hydrolase"/>
    <property type="match status" value="1"/>
</dbReference>
<dbReference type="AlphaFoldDB" id="A0A1W0X869"/>
<dbReference type="Pfam" id="PF00135">
    <property type="entry name" value="COesterase"/>
    <property type="match status" value="1"/>
</dbReference>
<evidence type="ECO:0000313" key="8">
    <source>
        <dbReference type="Proteomes" id="UP000192578"/>
    </source>
</evidence>
<keyword evidence="8" id="KW-1185">Reference proteome</keyword>
<evidence type="ECO:0000256" key="5">
    <source>
        <dbReference type="SAM" id="SignalP"/>
    </source>
</evidence>
<keyword evidence="4" id="KW-1133">Transmembrane helix</keyword>
<feature type="compositionally biased region" description="Pro residues" evidence="3">
    <location>
        <begin position="642"/>
        <end position="652"/>
    </location>
</feature>
<comment type="caution">
    <text evidence="7">The sequence shown here is derived from an EMBL/GenBank/DDBJ whole genome shotgun (WGS) entry which is preliminary data.</text>
</comment>
<feature type="compositionally biased region" description="Basic and acidic residues" evidence="3">
    <location>
        <begin position="735"/>
        <end position="749"/>
    </location>
</feature>
<dbReference type="EMBL" id="MTYJ01000010">
    <property type="protein sequence ID" value="OQV23725.1"/>
    <property type="molecule type" value="Genomic_DNA"/>
</dbReference>
<feature type="region of interest" description="Disordered" evidence="3">
    <location>
        <begin position="727"/>
        <end position="749"/>
    </location>
</feature>
<keyword evidence="4" id="KW-0812">Transmembrane</keyword>
<comment type="similarity">
    <text evidence="1">Belongs to the type-B carboxylesterase/lipase family.</text>
</comment>
<evidence type="ECO:0000256" key="1">
    <source>
        <dbReference type="ARBA" id="ARBA00005964"/>
    </source>
</evidence>
<evidence type="ECO:0000256" key="3">
    <source>
        <dbReference type="SAM" id="MobiDB-lite"/>
    </source>
</evidence>
<evidence type="ECO:0000256" key="4">
    <source>
        <dbReference type="SAM" id="Phobius"/>
    </source>
</evidence>
<keyword evidence="4" id="KW-0472">Membrane</keyword>
<protein>
    <submittedName>
        <fullName evidence="7">Neuroligin-1</fullName>
    </submittedName>
</protein>
<dbReference type="InterPro" id="IPR019819">
    <property type="entry name" value="Carboxylesterase_B_CS"/>
</dbReference>
<evidence type="ECO:0000259" key="6">
    <source>
        <dbReference type="Pfam" id="PF00135"/>
    </source>
</evidence>
<feature type="chain" id="PRO_5012574102" evidence="5">
    <location>
        <begin position="20"/>
        <end position="881"/>
    </location>
</feature>
<gene>
    <name evidence="7" type="ORF">BV898_02462</name>
</gene>
<evidence type="ECO:0000256" key="2">
    <source>
        <dbReference type="ARBA" id="ARBA00022729"/>
    </source>
</evidence>
<name>A0A1W0X869_HYPEX</name>
<reference evidence="8" key="1">
    <citation type="submission" date="2017-01" db="EMBL/GenBank/DDBJ databases">
        <title>Comparative genomics of anhydrobiosis in the tardigrade Hypsibius dujardini.</title>
        <authorList>
            <person name="Yoshida Y."/>
            <person name="Koutsovoulos G."/>
            <person name="Laetsch D."/>
            <person name="Stevens L."/>
            <person name="Kumar S."/>
            <person name="Horikawa D."/>
            <person name="Ishino K."/>
            <person name="Komine S."/>
            <person name="Tomita M."/>
            <person name="Blaxter M."/>
            <person name="Arakawa K."/>
        </authorList>
    </citation>
    <scope>NUCLEOTIDE SEQUENCE [LARGE SCALE GENOMIC DNA]</scope>
    <source>
        <strain evidence="8">Z151</strain>
    </source>
</reference>
<evidence type="ECO:0000313" key="7">
    <source>
        <dbReference type="EMBL" id="OQV23725.1"/>
    </source>
</evidence>
<keyword evidence="2 5" id="KW-0732">Signal</keyword>
<proteinExistence type="inferred from homology"/>
<dbReference type="InterPro" id="IPR029058">
    <property type="entry name" value="AB_hydrolase_fold"/>
</dbReference>
<sequence>MLSSLTMIYLFLIVVSCKASSYTRPSTKVVSTKYGVIRGLMTQFSSDLRPQLQPVDSYLGIPYAASPTGNLRFMPPTTPSHFEGGVRNATSFGPVCPQISPNVTALEAEKNTPKSRLDYLKRLDVYLRNQSEDCLYLNIYVPSSSRDEKEALPVLVYVHGESYSWGSGNPYDGSVLASYGNMVVVTLNYRLGIFGFLSTGDGVRGNYGLMDQVAAIKFVEENIEQFGGDPNNITLLGHGTGAACVNLLMISPVAANLKPLFQRAILLSGSALSPWAISHDPRRYTSELAKAVKCPGLDVNNNINLIRCLRGKSVGELLKVQLNVPQFLTGFGPTIDGIFIPNHPRIVMRNYASLYRKYGLLIGLTRSEAVNHLTKKELAHGFDEQRQNRLLRTFVRNLFSFHLGEVFTSIKFEYADWEKTSRPLTSIRDSTLDVLGDALTVSPLLEAAQLHAGSVAQETFMYLFQHAHRSSGSEGDDYSATLDSVYGDDLPYIFGAPLLHQQPNRIAPWTGNFSQQDAYLSEVTANFISNFVRTGEPRRLSKKQSAVLSDAVRQAVTSNWPKFDADRQKYLQISARSKDVRDHYRAHKSAFWTELIPKLNVGGSSGSSSNIPKQHHELSDFDKLDSYDGVVRSMAFLSLPPPPLPPSITPPPWRDKTSRARATSSASSSTLGNDVVVTAVEPEAQINQSALNTGLIIGIAIGATLLIVNALVCVSVHYQRRKLRKKYPKTVRTPSMDKRNGVPQTEHAEHVETLLPVAASGGSHDPYSMPGTPLPASSAGGHYGHSHRSAGQERPTRTFNTFSDQHRFMTGSVTGSDNSMPVSLPPSTLLRVLPHLVSPHPLDVHGSGGATRKVDAIRKAGSVTSQLKLQQEETETDETAV</sequence>
<organism evidence="7 8">
    <name type="scientific">Hypsibius exemplaris</name>
    <name type="common">Freshwater tardigrade</name>
    <dbReference type="NCBI Taxonomy" id="2072580"/>
    <lineage>
        <taxon>Eukaryota</taxon>
        <taxon>Metazoa</taxon>
        <taxon>Ecdysozoa</taxon>
        <taxon>Tardigrada</taxon>
        <taxon>Eutardigrada</taxon>
        <taxon>Parachela</taxon>
        <taxon>Hypsibioidea</taxon>
        <taxon>Hypsibiidae</taxon>
        <taxon>Hypsibius</taxon>
    </lineage>
</organism>
<dbReference type="PROSITE" id="PS00941">
    <property type="entry name" value="CARBOXYLESTERASE_B_2"/>
    <property type="match status" value="1"/>
</dbReference>
<feature type="signal peptide" evidence="5">
    <location>
        <begin position="1"/>
        <end position="19"/>
    </location>
</feature>
<dbReference type="Proteomes" id="UP000192578">
    <property type="component" value="Unassembled WGS sequence"/>
</dbReference>
<feature type="region of interest" description="Disordered" evidence="3">
    <location>
        <begin position="642"/>
        <end position="668"/>
    </location>
</feature>
<feature type="transmembrane region" description="Helical" evidence="4">
    <location>
        <begin position="695"/>
        <end position="718"/>
    </location>
</feature>
<accession>A0A1W0X869</accession>
<feature type="region of interest" description="Disordered" evidence="3">
    <location>
        <begin position="777"/>
        <end position="796"/>
    </location>
</feature>